<dbReference type="OrthoDB" id="401357at2"/>
<dbReference type="EMBL" id="SOCN01000003">
    <property type="protein sequence ID" value="TDV23290.1"/>
    <property type="molecule type" value="Genomic_DNA"/>
</dbReference>
<evidence type="ECO:0000256" key="1">
    <source>
        <dbReference type="SAM" id="MobiDB-lite"/>
    </source>
</evidence>
<dbReference type="RefSeq" id="WP_134111138.1">
    <property type="nucleotide sequence ID" value="NZ_SOCN01000003.1"/>
</dbReference>
<reference evidence="2 3" key="1">
    <citation type="submission" date="2019-03" db="EMBL/GenBank/DDBJ databases">
        <title>Genomic Encyclopedia of Archaeal and Bacterial Type Strains, Phase II (KMG-II): from individual species to whole genera.</title>
        <authorList>
            <person name="Goeker M."/>
        </authorList>
    </citation>
    <scope>NUCLEOTIDE SEQUENCE [LARGE SCALE GENOMIC DNA]</scope>
    <source>
        <strain evidence="2 3">ATCC 35214</strain>
    </source>
</reference>
<organism evidence="2 3">
    <name type="scientific">Mycoplasmopsis mustelae</name>
    <dbReference type="NCBI Taxonomy" id="171289"/>
    <lineage>
        <taxon>Bacteria</taxon>
        <taxon>Bacillati</taxon>
        <taxon>Mycoplasmatota</taxon>
        <taxon>Mycoplasmoidales</taxon>
        <taxon>Metamycoplasmataceae</taxon>
        <taxon>Mycoplasmopsis</taxon>
    </lineage>
</organism>
<evidence type="ECO:0000313" key="3">
    <source>
        <dbReference type="Proteomes" id="UP000295757"/>
    </source>
</evidence>
<accession>A0A4R7UDH4</accession>
<dbReference type="PROSITE" id="PS51257">
    <property type="entry name" value="PROKAR_LIPOPROTEIN"/>
    <property type="match status" value="1"/>
</dbReference>
<comment type="caution">
    <text evidence="2">The sequence shown here is derived from an EMBL/GenBank/DDBJ whole genome shotgun (WGS) entry which is preliminary data.</text>
</comment>
<proteinExistence type="predicted"/>
<sequence>MKFKIKKHIIIPTTTTIISLPTLIAVACAPNQHQQQDSEQNKERQAKTNAINSVLEKVNLYYNQPQFYLEQKAQFDLLKKKKHLTALDLENFYNKLLQKLFKLDSDDILAKLNKIAQLQTSVEKLQNEIKNLPKSNQTTSDDQKNSNIQQPTISQNQQGDSTTTQLTIKEQKIQELQKQIGALKKNFLPRTISGKHGYNRLLEIESQYLNKLLSILQSLDQTPASIISQVNTLSSFVERKIKIEDSITETVKDLDKYQNVVLSEIKRFNLLKNAFDGIILGFNKTINIDDESEPFMNLLFEWRIADLQGLKNAVSNAQASSFGSDASKQEQTKTSLIAELDKILSAYQNAKTNSKNFLEQLINYNNVESGYWDKFIENKNSKVTAEGVSVDTTIWHVKYVISKFPLSTRITDEQFIKEVKPITSKIFDEYKKYYQSLGKNFDSVFYRKLNKPFFDIVYNLTKFQYLTIENTKHGFLGLFQDYENQLKTKFTLTTQKMQEDKTKVVEKNNKIKTEIDAAITKLNNMKSTDSSTDTVKNQKIEQLVSRFNTEYNSVKDDDESDILKAFNKYLKLRMLQEKLKFLEQSFLYWEKLGLDPHSSELETLLGYTKDNGKYQTQINDAKANVAKYTKNKEKVTQWLSKIPSDYASDETVSNKKQYIATNTNALKEMLDMVATSIAENGEFNSDDQIKTELAKFSPELKNKLNELQTGSISDTDFNAKFNELKTLLTTTKNALNTVTSKLDEYITDENSSITTFQNKIQKAQKLSYYVPAQELLASIREWNINDLSKWTNNLSLSKSNPDTEAYNTTSAVVSNLVKTEKNIAITNFNDKDISSANESTTLDKEAYKKEFLELEKAYFEASQAALDAIDTNANDVDVKKTALKQARDAYYAKLNNSNVIIEKGSFLKYNNSIYQENNDGNTSSFTPYDLANIYATFKASEKVLKELIDEYL</sequence>
<protein>
    <recommendedName>
        <fullName evidence="4">Lipoprotein</fullName>
    </recommendedName>
</protein>
<name>A0A4R7UDH4_9BACT</name>
<evidence type="ECO:0008006" key="4">
    <source>
        <dbReference type="Google" id="ProtNLM"/>
    </source>
</evidence>
<keyword evidence="3" id="KW-1185">Reference proteome</keyword>
<dbReference type="AlphaFoldDB" id="A0A4R7UDH4"/>
<evidence type="ECO:0000313" key="2">
    <source>
        <dbReference type="EMBL" id="TDV23290.1"/>
    </source>
</evidence>
<feature type="compositionally biased region" description="Polar residues" evidence="1">
    <location>
        <begin position="133"/>
        <end position="161"/>
    </location>
</feature>
<gene>
    <name evidence="2" type="ORF">BCF59_0636</name>
</gene>
<feature type="region of interest" description="Disordered" evidence="1">
    <location>
        <begin position="132"/>
        <end position="161"/>
    </location>
</feature>
<dbReference type="Proteomes" id="UP000295757">
    <property type="component" value="Unassembled WGS sequence"/>
</dbReference>